<keyword evidence="9" id="KW-1185">Reference proteome</keyword>
<name>A0A7K1UA81_9BACT</name>
<sequence length="482" mass="54354">MKKKLFSMLLAGMLPGLLSAQDTTPTPQWRPVYHFTAPKNWLNDPNGLIYLDGVYHLYYQHNPYENKWGHMSWGHATSKDLLHWKHLPIAIPEIERADTTTWIFSGSAVEDKKNTSGFGKNGKAPVVAIYTADQPKQQKESQFIAYSNDGGLTYTNYAGNPVVDVHKKDFRDPNVIWLEDKGYWLMTVALPTEHKVQFYKSSNLKEWELLSEFGNQGDTRKIWECPSLTPLYVDGDPSKKKWLLMLSSGNQDAGTGLQYFIGDFDGKTFTNANSPETQLFVDYGHTFYAAIPYNNLPAGQQMMIGWLMPFETPTYPWRGQMSIARDLALKSTQEGVRLYQQPAAVIRPLLDKLPASKKFIKQGVVVKDKLLLNAFKSNASWIKATFTPGTGEEFGFILAGTTVGYNVKNSELFIRHISGDVEKVKVQSVKSLEILLDKSSLEVFANDGEKVLTTLVFPEKNNTELAVFGNVVVDKLSVWDLQ</sequence>
<keyword evidence="3 4" id="KW-0326">Glycosidase</keyword>
<feature type="chain" id="PRO_5029568936" evidence="5">
    <location>
        <begin position="21"/>
        <end position="482"/>
    </location>
</feature>
<dbReference type="GO" id="GO:0004575">
    <property type="term" value="F:sucrose alpha-glucosidase activity"/>
    <property type="evidence" value="ECO:0007669"/>
    <property type="project" value="TreeGrafter"/>
</dbReference>
<dbReference type="GO" id="GO:0005737">
    <property type="term" value="C:cytoplasm"/>
    <property type="evidence" value="ECO:0007669"/>
    <property type="project" value="TreeGrafter"/>
</dbReference>
<keyword evidence="5" id="KW-0732">Signal</keyword>
<dbReference type="Gene3D" id="2.60.120.560">
    <property type="entry name" value="Exo-inulinase, domain 1"/>
    <property type="match status" value="1"/>
</dbReference>
<accession>A0A7K1UA81</accession>
<dbReference type="AlphaFoldDB" id="A0A7K1UA81"/>
<evidence type="ECO:0000259" key="7">
    <source>
        <dbReference type="Pfam" id="PF08244"/>
    </source>
</evidence>
<dbReference type="InterPro" id="IPR001362">
    <property type="entry name" value="Glyco_hydro_32"/>
</dbReference>
<dbReference type="RefSeq" id="WP_157308619.1">
    <property type="nucleotide sequence ID" value="NZ_WRXN01000012.1"/>
</dbReference>
<dbReference type="PANTHER" id="PTHR42800:SF1">
    <property type="entry name" value="EXOINULINASE INUD (AFU_ORTHOLOGUE AFUA_5G00480)"/>
    <property type="match status" value="1"/>
</dbReference>
<evidence type="ECO:0000256" key="2">
    <source>
        <dbReference type="ARBA" id="ARBA00022801"/>
    </source>
</evidence>
<dbReference type="CDD" id="cd18622">
    <property type="entry name" value="GH32_Inu-like"/>
    <property type="match status" value="1"/>
</dbReference>
<feature type="domain" description="Glycosyl hydrolase family 32 N-terminal" evidence="6">
    <location>
        <begin position="34"/>
        <end position="342"/>
    </location>
</feature>
<dbReference type="InterPro" id="IPR023296">
    <property type="entry name" value="Glyco_hydro_beta-prop_sf"/>
</dbReference>
<comment type="similarity">
    <text evidence="1 4">Belongs to the glycosyl hydrolase 32 family.</text>
</comment>
<gene>
    <name evidence="8" type="ORF">GO493_23180</name>
</gene>
<protein>
    <submittedName>
        <fullName evidence="8">Glycoside hydrolase family 32 protein</fullName>
    </submittedName>
</protein>
<dbReference type="InterPro" id="IPR013189">
    <property type="entry name" value="Glyco_hydro_32_C"/>
</dbReference>
<dbReference type="PANTHER" id="PTHR42800">
    <property type="entry name" value="EXOINULINASE INUD (AFU_ORTHOLOGUE AFUA_5G00480)"/>
    <property type="match status" value="1"/>
</dbReference>
<dbReference type="SUPFAM" id="SSF75005">
    <property type="entry name" value="Arabinanase/levansucrase/invertase"/>
    <property type="match status" value="1"/>
</dbReference>
<evidence type="ECO:0000256" key="4">
    <source>
        <dbReference type="RuleBase" id="RU362110"/>
    </source>
</evidence>
<dbReference type="SMART" id="SM00640">
    <property type="entry name" value="Glyco_32"/>
    <property type="match status" value="1"/>
</dbReference>
<evidence type="ECO:0000259" key="6">
    <source>
        <dbReference type="Pfam" id="PF00251"/>
    </source>
</evidence>
<organism evidence="8 9">
    <name type="scientific">Chitinophaga tropicalis</name>
    <dbReference type="NCBI Taxonomy" id="2683588"/>
    <lineage>
        <taxon>Bacteria</taxon>
        <taxon>Pseudomonadati</taxon>
        <taxon>Bacteroidota</taxon>
        <taxon>Chitinophagia</taxon>
        <taxon>Chitinophagales</taxon>
        <taxon>Chitinophagaceae</taxon>
        <taxon>Chitinophaga</taxon>
    </lineage>
</organism>
<dbReference type="Pfam" id="PF00251">
    <property type="entry name" value="Glyco_hydro_32N"/>
    <property type="match status" value="1"/>
</dbReference>
<reference evidence="8 9" key="1">
    <citation type="submission" date="2019-12" db="EMBL/GenBank/DDBJ databases">
        <title>Chitinophaga sp. strain ysch24 (GDMCC 1.1355), whole genome shotgun sequence.</title>
        <authorList>
            <person name="Zhang X."/>
        </authorList>
    </citation>
    <scope>NUCLEOTIDE SEQUENCE [LARGE SCALE GENOMIC DNA]</scope>
    <source>
        <strain evidence="9">ysch24</strain>
    </source>
</reference>
<dbReference type="SUPFAM" id="SSF49899">
    <property type="entry name" value="Concanavalin A-like lectins/glucanases"/>
    <property type="match status" value="1"/>
</dbReference>
<evidence type="ECO:0000256" key="1">
    <source>
        <dbReference type="ARBA" id="ARBA00009902"/>
    </source>
</evidence>
<evidence type="ECO:0000313" key="9">
    <source>
        <dbReference type="Proteomes" id="UP000461730"/>
    </source>
</evidence>
<dbReference type="GO" id="GO:0005987">
    <property type="term" value="P:sucrose catabolic process"/>
    <property type="evidence" value="ECO:0007669"/>
    <property type="project" value="TreeGrafter"/>
</dbReference>
<dbReference type="Pfam" id="PF08244">
    <property type="entry name" value="Glyco_hydro_32C"/>
    <property type="match status" value="1"/>
</dbReference>
<evidence type="ECO:0000256" key="5">
    <source>
        <dbReference type="SAM" id="SignalP"/>
    </source>
</evidence>
<dbReference type="InterPro" id="IPR013320">
    <property type="entry name" value="ConA-like_dom_sf"/>
</dbReference>
<dbReference type="Proteomes" id="UP000461730">
    <property type="component" value="Unassembled WGS sequence"/>
</dbReference>
<feature type="signal peptide" evidence="5">
    <location>
        <begin position="1"/>
        <end position="20"/>
    </location>
</feature>
<keyword evidence="2 4" id="KW-0378">Hydrolase</keyword>
<evidence type="ECO:0000313" key="8">
    <source>
        <dbReference type="EMBL" id="MVT11190.1"/>
    </source>
</evidence>
<proteinExistence type="inferred from homology"/>
<dbReference type="EMBL" id="WRXN01000012">
    <property type="protein sequence ID" value="MVT11190.1"/>
    <property type="molecule type" value="Genomic_DNA"/>
</dbReference>
<evidence type="ECO:0000256" key="3">
    <source>
        <dbReference type="ARBA" id="ARBA00023295"/>
    </source>
</evidence>
<comment type="caution">
    <text evidence="8">The sequence shown here is derived from an EMBL/GenBank/DDBJ whole genome shotgun (WGS) entry which is preliminary data.</text>
</comment>
<dbReference type="InterPro" id="IPR013148">
    <property type="entry name" value="Glyco_hydro_32_N"/>
</dbReference>
<feature type="domain" description="Glycosyl hydrolase family 32 C-terminal" evidence="7">
    <location>
        <begin position="365"/>
        <end position="480"/>
    </location>
</feature>
<dbReference type="Gene3D" id="2.115.10.20">
    <property type="entry name" value="Glycosyl hydrolase domain, family 43"/>
    <property type="match status" value="1"/>
</dbReference>